<feature type="compositionally biased region" description="Polar residues" evidence="1">
    <location>
        <begin position="381"/>
        <end position="400"/>
    </location>
</feature>
<dbReference type="PANTHER" id="PTHR38788:SF3">
    <property type="entry name" value="CLR5 DOMAIN-CONTAINING PROTEIN"/>
    <property type="match status" value="1"/>
</dbReference>
<sequence length="1015" mass="115946">MSTQPHARQHGLSLVSHIIEVIKNRREGRDLTNTPWLVYSLDLKGYQQLQYELERDESLWGLYKTNSDNSARRYDYFPSVCRLVIRRPTHLHEQVINMIVMDIGAQLKSIRDRPIKDRSAEFASKISSGRSATINFIDEKYSKHDPDEQFRHQKAQFPGVVIEVSDSQKRKDLGRLADDYILGSDGDIRVVVGVDIGCFEHSRVIIHDTSNRVYMSDNHHALLMMSRRALGPEILPREDAVVKTWNFHKEEIRKIYLQEDRTLQVTMRIIEEKYGFKASPRKWKMKLKEWNFEKYFPSAIMSFAVAKREKRKNDEGKETIFYHGDSLIPPEKIDHFKRRKMTNRGRVATPEPGTPRDISYHTPAPERSPSPNPNLEEVSDYRSTTWNQRSVSPIKEQSLTPVMENHVTPRLEHSIPRMMEQSMPFHHPPSMKYEPRPDDLMDAEGEDEATPAPPSSTDELPVLSPLLPLSSPNSSSNLQELSLGSQSASQEHIALPQMQALTINPVFLDVKHAGEETNSSNGDQMAYQMDRRGSSLQPADIAKAAEKEGSVESSDNLVHGVFIDFPRIASRLSVGDLDGQTSYLRGSDDMLPPIDGNADERAQDGTLAVFEEKMDLARSYREGGSLRKAESAYLQALVEYSDIATVEGKITQHISEFLLFFKSLNIAGPQYNLDQSIFICRWLLVTCEKELGQGAETMRATHALADLFRRSNRLDDAEDLYTKAFSGFERLSLVKERLECQRSLGTLLFSVGRLDKAVRMLVSTLCEFMTDDTLEGLGHGEKIGGVLTALSEAFTKTKHDRRWNAMKSSVSQLQVLLLRPSTVCRWSQNIQPKVFLEAMKLASTISQEDWYDTAEMLYLVTVPKIHALDNFIYGRKKADAFIAYCMQHQRRKEWRKCIRDILHAYKSLMAGDREAAVQEGPVELLRETWALIKKAVADDPFIAKDGATKESMRKIDFADQKLLFWKKLFISGLLEDESEEEDWDKDTKRDSRYGVTYSVSDVTGVSYSAYYRELR</sequence>
<protein>
    <recommendedName>
        <fullName evidence="2">Clr5 domain-containing protein</fullName>
    </recommendedName>
</protein>
<organism evidence="3 4">
    <name type="scientific">Diplocarpon rosae</name>
    <dbReference type="NCBI Taxonomy" id="946125"/>
    <lineage>
        <taxon>Eukaryota</taxon>
        <taxon>Fungi</taxon>
        <taxon>Dikarya</taxon>
        <taxon>Ascomycota</taxon>
        <taxon>Pezizomycotina</taxon>
        <taxon>Leotiomycetes</taxon>
        <taxon>Helotiales</taxon>
        <taxon>Drepanopezizaceae</taxon>
        <taxon>Diplocarpon</taxon>
    </lineage>
</organism>
<dbReference type="AlphaFoldDB" id="A0AAD9SUB1"/>
<feature type="region of interest" description="Disordered" evidence="1">
    <location>
        <begin position="421"/>
        <end position="484"/>
    </location>
</feature>
<dbReference type="InterPro" id="IPR025676">
    <property type="entry name" value="Clr5_dom"/>
</dbReference>
<comment type="caution">
    <text evidence="3">The sequence shown here is derived from an EMBL/GenBank/DDBJ whole genome shotgun (WGS) entry which is preliminary data.</text>
</comment>
<dbReference type="PANTHER" id="PTHR38788">
    <property type="entry name" value="CLR5 DOMAIN-CONTAINING PROTEIN"/>
    <property type="match status" value="1"/>
</dbReference>
<feature type="compositionally biased region" description="Low complexity" evidence="1">
    <location>
        <begin position="459"/>
        <end position="484"/>
    </location>
</feature>
<feature type="domain" description="Clr5" evidence="2">
    <location>
        <begin position="243"/>
        <end position="294"/>
    </location>
</feature>
<dbReference type="Pfam" id="PF14420">
    <property type="entry name" value="Clr5"/>
    <property type="match status" value="1"/>
</dbReference>
<feature type="compositionally biased region" description="Acidic residues" evidence="1">
    <location>
        <begin position="440"/>
        <end position="449"/>
    </location>
</feature>
<evidence type="ECO:0000256" key="1">
    <source>
        <dbReference type="SAM" id="MobiDB-lite"/>
    </source>
</evidence>
<gene>
    <name evidence="3" type="ORF">QTJ16_007041</name>
</gene>
<feature type="region of interest" description="Disordered" evidence="1">
    <location>
        <begin position="342"/>
        <end position="406"/>
    </location>
</feature>
<keyword evidence="4" id="KW-1185">Reference proteome</keyword>
<evidence type="ECO:0000313" key="3">
    <source>
        <dbReference type="EMBL" id="KAK2623860.1"/>
    </source>
</evidence>
<proteinExistence type="predicted"/>
<reference evidence="3" key="1">
    <citation type="submission" date="2023-06" db="EMBL/GenBank/DDBJ databases">
        <title>Draft genome of Marssonina rosae.</title>
        <authorList>
            <person name="Cheng Q."/>
        </authorList>
    </citation>
    <scope>NUCLEOTIDE SEQUENCE</scope>
    <source>
        <strain evidence="3">R4</strain>
    </source>
</reference>
<dbReference type="Gene3D" id="1.25.40.10">
    <property type="entry name" value="Tetratricopeptide repeat domain"/>
    <property type="match status" value="1"/>
</dbReference>
<evidence type="ECO:0000259" key="2">
    <source>
        <dbReference type="Pfam" id="PF14420"/>
    </source>
</evidence>
<dbReference type="Proteomes" id="UP001285354">
    <property type="component" value="Unassembled WGS sequence"/>
</dbReference>
<dbReference type="EMBL" id="JAUBYV010000012">
    <property type="protein sequence ID" value="KAK2623860.1"/>
    <property type="molecule type" value="Genomic_DNA"/>
</dbReference>
<dbReference type="InterPro" id="IPR011990">
    <property type="entry name" value="TPR-like_helical_dom_sf"/>
</dbReference>
<accession>A0AAD9SUB1</accession>
<dbReference type="SUPFAM" id="SSF48452">
    <property type="entry name" value="TPR-like"/>
    <property type="match status" value="1"/>
</dbReference>
<name>A0AAD9SUB1_9HELO</name>
<evidence type="ECO:0000313" key="4">
    <source>
        <dbReference type="Proteomes" id="UP001285354"/>
    </source>
</evidence>